<protein>
    <submittedName>
        <fullName evidence="2">Tetratricopeptide repeat-containing protein</fullName>
    </submittedName>
</protein>
<sequence length="125" mass="13283">MTDVMTLLEQGRLYRESGNPSAAARYLAQAAELEPTSRSVLTELALAHFHSAALGPAEAVARRLVDLDPSDAYAHTLLGRALARQSKHGEAVVHLRLAHAMLGTTESADALAAAETQAGRRKGDQ</sequence>
<keyword evidence="3" id="KW-1185">Reference proteome</keyword>
<evidence type="ECO:0000313" key="2">
    <source>
        <dbReference type="EMBL" id="SDP83513.1"/>
    </source>
</evidence>
<dbReference type="InterPro" id="IPR019734">
    <property type="entry name" value="TPR_rpt"/>
</dbReference>
<dbReference type="STRING" id="504798.SAMN05421871_11670"/>
<dbReference type="SUPFAM" id="SSF48452">
    <property type="entry name" value="TPR-like"/>
    <property type="match status" value="1"/>
</dbReference>
<dbReference type="SMART" id="SM00028">
    <property type="entry name" value="TPR"/>
    <property type="match status" value="3"/>
</dbReference>
<dbReference type="RefSeq" id="WP_228770278.1">
    <property type="nucleotide sequence ID" value="NZ_FNDV01000016.1"/>
</dbReference>
<dbReference type="AlphaFoldDB" id="A0A1H0VZ03"/>
<dbReference type="EMBL" id="FNJB01000016">
    <property type="protein sequence ID" value="SDP83513.1"/>
    <property type="molecule type" value="Genomic_DNA"/>
</dbReference>
<keyword evidence="1" id="KW-0802">TPR repeat</keyword>
<dbReference type="Pfam" id="PF13432">
    <property type="entry name" value="TPR_16"/>
    <property type="match status" value="1"/>
</dbReference>
<dbReference type="InterPro" id="IPR011990">
    <property type="entry name" value="TPR-like_helical_dom_sf"/>
</dbReference>
<dbReference type="Gene3D" id="1.25.40.10">
    <property type="entry name" value="Tetratricopeptide repeat domain"/>
    <property type="match status" value="1"/>
</dbReference>
<gene>
    <name evidence="2" type="ORF">SAMN05192558_11669</name>
</gene>
<evidence type="ECO:0000256" key="1">
    <source>
        <dbReference type="PROSITE-ProRule" id="PRU00339"/>
    </source>
</evidence>
<organism evidence="2 3">
    <name type="scientific">Actinokineospora alba</name>
    <dbReference type="NCBI Taxonomy" id="504798"/>
    <lineage>
        <taxon>Bacteria</taxon>
        <taxon>Bacillati</taxon>
        <taxon>Actinomycetota</taxon>
        <taxon>Actinomycetes</taxon>
        <taxon>Pseudonocardiales</taxon>
        <taxon>Pseudonocardiaceae</taxon>
        <taxon>Actinokineospora</taxon>
    </lineage>
</organism>
<feature type="repeat" description="TPR" evidence="1">
    <location>
        <begin position="4"/>
        <end position="37"/>
    </location>
</feature>
<evidence type="ECO:0000313" key="3">
    <source>
        <dbReference type="Proteomes" id="UP000199651"/>
    </source>
</evidence>
<dbReference type="Proteomes" id="UP000199651">
    <property type="component" value="Unassembled WGS sequence"/>
</dbReference>
<name>A0A1H0VZ03_9PSEU</name>
<proteinExistence type="predicted"/>
<dbReference type="PROSITE" id="PS50005">
    <property type="entry name" value="TPR"/>
    <property type="match status" value="1"/>
</dbReference>
<accession>A0A1H0VZ03</accession>
<reference evidence="3" key="1">
    <citation type="submission" date="2016-10" db="EMBL/GenBank/DDBJ databases">
        <authorList>
            <person name="Varghese N."/>
            <person name="Submissions S."/>
        </authorList>
    </citation>
    <scope>NUCLEOTIDE SEQUENCE [LARGE SCALE GENOMIC DNA]</scope>
    <source>
        <strain evidence="3">IBRC-M 10655</strain>
    </source>
</reference>